<proteinExistence type="predicted"/>
<dbReference type="Proteomes" id="UP001212997">
    <property type="component" value="Unassembled WGS sequence"/>
</dbReference>
<evidence type="ECO:0000313" key="2">
    <source>
        <dbReference type="Proteomes" id="UP001212997"/>
    </source>
</evidence>
<keyword evidence="2" id="KW-1185">Reference proteome</keyword>
<evidence type="ECO:0000313" key="1">
    <source>
        <dbReference type="EMBL" id="KAJ3491123.1"/>
    </source>
</evidence>
<reference evidence="1" key="1">
    <citation type="submission" date="2022-07" db="EMBL/GenBank/DDBJ databases">
        <title>Genome Sequence of Physisporinus lineatus.</title>
        <authorList>
            <person name="Buettner E."/>
        </authorList>
    </citation>
    <scope>NUCLEOTIDE SEQUENCE</scope>
    <source>
        <strain evidence="1">VT162</strain>
    </source>
</reference>
<comment type="caution">
    <text evidence="1">The sequence shown here is derived from an EMBL/GenBank/DDBJ whole genome shotgun (WGS) entry which is preliminary data.</text>
</comment>
<accession>A0AAD5VH07</accession>
<sequence length="354" mass="39592">MVELLRYHHNARKIGMTSKLGLNQIMAEPYKKRLVEQEECLCSLNDQLELNVPLCLLGTVLSRRIGLGSWRERWVNRSRHYLVKVDTARHFAETGGLCDVLVAIPGELGATQNSLTRTLEISKLKARLEDKVPQQSETEDELKAASGASSLLDHLSDLGRTATILLSATADDLFPVDPPKWPFLQIPDKLRHLQIKQLTTHRLMITEQKTAKRKSSKGLKCSSQRVKSQGGMAFSVGPPWYFQKFRIRNGLLLKITGLLWAPKLQRRIPLSRQLSFKLQAGPSNSVGSDNNTPVDVPSSIFTSLPCRDVLSFRPRPVLATLVELRADVLSFSSYRKAPTTYSPLLEVNAASFAL</sequence>
<dbReference type="EMBL" id="JANAWD010000017">
    <property type="protein sequence ID" value="KAJ3491123.1"/>
    <property type="molecule type" value="Genomic_DNA"/>
</dbReference>
<dbReference type="AlphaFoldDB" id="A0AAD5VH07"/>
<organism evidence="1 2">
    <name type="scientific">Meripilus lineatus</name>
    <dbReference type="NCBI Taxonomy" id="2056292"/>
    <lineage>
        <taxon>Eukaryota</taxon>
        <taxon>Fungi</taxon>
        <taxon>Dikarya</taxon>
        <taxon>Basidiomycota</taxon>
        <taxon>Agaricomycotina</taxon>
        <taxon>Agaricomycetes</taxon>
        <taxon>Polyporales</taxon>
        <taxon>Meripilaceae</taxon>
        <taxon>Meripilus</taxon>
    </lineage>
</organism>
<name>A0AAD5VH07_9APHY</name>
<protein>
    <submittedName>
        <fullName evidence="1">Uncharacterized protein</fullName>
    </submittedName>
</protein>
<gene>
    <name evidence="1" type="ORF">NLI96_g952</name>
</gene>